<name>A0ABS9Z064_9MYCO</name>
<feature type="transmembrane region" description="Helical" evidence="1">
    <location>
        <begin position="53"/>
        <end position="74"/>
    </location>
</feature>
<sequence length="328" mass="36430">MDGQIAEQQVRDLTLDTYRYLRGGMVVMVVMLAAGVIGAAISSHCWQGSISAYYYTSAHSVFIASLCAIGVQMIVYRGSSDTEDALLNLAGMLAFIVAFVPTGMPERLCGGAGPWAKWEAAITNNVWAIIIALVFARLASWLLYRSTDTGRRRSLGGDAAVWTLRFAVAVGIIGFVFFRHVFDAQAHNAAAIMMFLAIIATVCITAFLVHQQPATSRAPHPNRYLRLYQVIAGLMFITLVLVIGMRLLVTGWSDWVLVLEALLIAEFAAYWMLQTIELWKTPNRVELIPERLRSQMAHKRELPGPAGLMREVRQLRQLPSDERLCRAL</sequence>
<accession>A0ABS9Z064</accession>
<evidence type="ECO:0008006" key="4">
    <source>
        <dbReference type="Google" id="ProtNLM"/>
    </source>
</evidence>
<organism evidence="2 3">
    <name type="scientific">Candidatus Mycolicibacterium alkanivorans</name>
    <dbReference type="NCBI Taxonomy" id="2954114"/>
    <lineage>
        <taxon>Bacteria</taxon>
        <taxon>Bacillati</taxon>
        <taxon>Actinomycetota</taxon>
        <taxon>Actinomycetes</taxon>
        <taxon>Mycobacteriales</taxon>
        <taxon>Mycobacteriaceae</taxon>
        <taxon>Mycolicibacterium</taxon>
    </lineage>
</organism>
<feature type="transmembrane region" description="Helical" evidence="1">
    <location>
        <begin position="190"/>
        <end position="209"/>
    </location>
</feature>
<keyword evidence="3" id="KW-1185">Reference proteome</keyword>
<feature type="transmembrane region" description="Helical" evidence="1">
    <location>
        <begin position="124"/>
        <end position="144"/>
    </location>
</feature>
<feature type="transmembrane region" description="Helical" evidence="1">
    <location>
        <begin position="255"/>
        <end position="273"/>
    </location>
</feature>
<feature type="transmembrane region" description="Helical" evidence="1">
    <location>
        <begin position="230"/>
        <end position="249"/>
    </location>
</feature>
<keyword evidence="1" id="KW-0472">Membrane</keyword>
<feature type="transmembrane region" description="Helical" evidence="1">
    <location>
        <begin position="86"/>
        <end position="104"/>
    </location>
</feature>
<feature type="transmembrane region" description="Helical" evidence="1">
    <location>
        <begin position="20"/>
        <end position="41"/>
    </location>
</feature>
<reference evidence="2" key="1">
    <citation type="journal article" date="2022" name="ISME J.">
        <title>Identification of active gaseous-alkane degraders at natural gas seeps.</title>
        <authorList>
            <person name="Farhan Ul Haque M."/>
            <person name="Hernandez M."/>
            <person name="Crombie A.T."/>
            <person name="Murrell J.C."/>
        </authorList>
    </citation>
    <scope>NUCLEOTIDE SEQUENCE</scope>
    <source>
        <strain evidence="2">ANDR5</strain>
    </source>
</reference>
<evidence type="ECO:0000256" key="1">
    <source>
        <dbReference type="SAM" id="Phobius"/>
    </source>
</evidence>
<keyword evidence="1" id="KW-1133">Transmembrane helix</keyword>
<feature type="transmembrane region" description="Helical" evidence="1">
    <location>
        <begin position="156"/>
        <end position="178"/>
    </location>
</feature>
<evidence type="ECO:0000313" key="3">
    <source>
        <dbReference type="Proteomes" id="UP001139068"/>
    </source>
</evidence>
<protein>
    <recommendedName>
        <fullName evidence="4">DUF998 domain-containing protein</fullName>
    </recommendedName>
</protein>
<gene>
    <name evidence="2" type="ORF">K9U37_14165</name>
</gene>
<keyword evidence="1" id="KW-0812">Transmembrane</keyword>
<proteinExistence type="predicted"/>
<dbReference type="RefSeq" id="WP_243072205.1">
    <property type="nucleotide sequence ID" value="NZ_JAIVFL010000001.1"/>
</dbReference>
<evidence type="ECO:0000313" key="2">
    <source>
        <dbReference type="EMBL" id="MCI4675954.1"/>
    </source>
</evidence>
<dbReference type="Proteomes" id="UP001139068">
    <property type="component" value="Unassembled WGS sequence"/>
</dbReference>
<dbReference type="EMBL" id="JAIVFL010000001">
    <property type="protein sequence ID" value="MCI4675954.1"/>
    <property type="molecule type" value="Genomic_DNA"/>
</dbReference>
<comment type="caution">
    <text evidence="2">The sequence shown here is derived from an EMBL/GenBank/DDBJ whole genome shotgun (WGS) entry which is preliminary data.</text>
</comment>